<protein>
    <recommendedName>
        <fullName evidence="3">Schizont-infected cell agglutination C-terminal domain-containing protein</fullName>
    </recommendedName>
</protein>
<feature type="domain" description="Schizont-infected cell agglutination C-terminal" evidence="3">
    <location>
        <begin position="171"/>
        <end position="273"/>
    </location>
</feature>
<dbReference type="RefSeq" id="XP_004227636.1">
    <property type="nucleotide sequence ID" value="XM_004227588.1"/>
</dbReference>
<dbReference type="VEuPathDB" id="PlasmoDB:PCYB_001660"/>
<proteinExistence type="predicted"/>
<feature type="compositionally biased region" description="Polar residues" evidence="1">
    <location>
        <begin position="49"/>
        <end position="61"/>
    </location>
</feature>
<evidence type="ECO:0000256" key="1">
    <source>
        <dbReference type="SAM" id="MobiDB-lite"/>
    </source>
</evidence>
<gene>
    <name evidence="4" type="ORF">PCYB_001660</name>
</gene>
<organism evidence="4 5">
    <name type="scientific">Plasmodium cynomolgi (strain B)</name>
    <dbReference type="NCBI Taxonomy" id="1120755"/>
    <lineage>
        <taxon>Eukaryota</taxon>
        <taxon>Sar</taxon>
        <taxon>Alveolata</taxon>
        <taxon>Apicomplexa</taxon>
        <taxon>Aconoidasida</taxon>
        <taxon>Haemosporida</taxon>
        <taxon>Plasmodiidae</taxon>
        <taxon>Plasmodium</taxon>
        <taxon>Plasmodium (Plasmodium)</taxon>
    </lineage>
</organism>
<keyword evidence="2" id="KW-0472">Membrane</keyword>
<accession>K6UNE6</accession>
<dbReference type="AlphaFoldDB" id="K6UNE6"/>
<keyword evidence="5" id="KW-1185">Reference proteome</keyword>
<dbReference type="GeneID" id="14695960"/>
<feature type="transmembrane region" description="Helical" evidence="2">
    <location>
        <begin position="125"/>
        <end position="147"/>
    </location>
</feature>
<reference evidence="4 5" key="1">
    <citation type="journal article" date="2012" name="Nat. Genet.">
        <title>Plasmodium cynomolgi genome sequences provide insight into Plasmodium vivax and the monkey malaria clade.</title>
        <authorList>
            <person name="Tachibana S."/>
            <person name="Sullivan S.A."/>
            <person name="Kawai S."/>
            <person name="Nakamura S."/>
            <person name="Kim H.R."/>
            <person name="Goto N."/>
            <person name="Arisue N."/>
            <person name="Palacpac N.M.Q."/>
            <person name="Honma H."/>
            <person name="Yagi M."/>
            <person name="Tougan T."/>
            <person name="Katakai Y."/>
            <person name="Kaneko O."/>
            <person name="Mita T."/>
            <person name="Kita K."/>
            <person name="Yasutomi Y."/>
            <person name="Sutton P.L."/>
            <person name="Shakhbatyan R."/>
            <person name="Horii T."/>
            <person name="Yasunaga T."/>
            <person name="Barnwell J.W."/>
            <person name="Escalante A.A."/>
            <person name="Carlton J.M."/>
            <person name="Tanabe K."/>
        </authorList>
    </citation>
    <scope>NUCLEOTIDE SEQUENCE [LARGE SCALE GENOMIC DNA]</scope>
    <source>
        <strain evidence="4 5">B</strain>
    </source>
</reference>
<dbReference type="EMBL" id="DF157138">
    <property type="protein sequence ID" value="GAB69418.1"/>
    <property type="molecule type" value="Genomic_DNA"/>
</dbReference>
<evidence type="ECO:0000313" key="4">
    <source>
        <dbReference type="EMBL" id="GAB69418.1"/>
    </source>
</evidence>
<feature type="region of interest" description="Disordered" evidence="1">
    <location>
        <begin position="1"/>
        <end position="116"/>
    </location>
</feature>
<dbReference type="Pfam" id="PF12879">
    <property type="entry name" value="SICA_C"/>
    <property type="match status" value="1"/>
</dbReference>
<evidence type="ECO:0000313" key="5">
    <source>
        <dbReference type="Proteomes" id="UP000006319"/>
    </source>
</evidence>
<dbReference type="Proteomes" id="UP000006319">
    <property type="component" value="Unassembled WGS sequence"/>
</dbReference>
<evidence type="ECO:0000259" key="3">
    <source>
        <dbReference type="Pfam" id="PF12879"/>
    </source>
</evidence>
<sequence length="362" mass="40548">MDRIHSESSSEGSSTSEEGEGQVECVTEDDDAASAITEDDSQREVGDLSISQQGKEGQASSIPKADTNEIVEGGSAGIKGKDGDTGQSSTTDGILTDSGTSDGTDKGTDLPTTPTVVKDGGFPSLIPYISLVFVVVVGISIFVFFLWKGYDNNVPPKILLILFSCVKYFPFAEGRRRRRRYKHMEQMRGPSLEEEITDHMEHVNIPTASFGYTMTKRRPSLRSTPQKQHKRVNKRTIIDIHLEVLDECKKADWELTKQDLLEILALEFMQKEHSACMKDQNIGNYRTKCNNVSFDDPIGTDTGLSTGRGSMVQIPRDRVHRVVVPRLEVRGMEFPGFDNIEQEEKEEKEKFKNILRHRSIRT</sequence>
<name>K6UNE6_PLACD</name>
<feature type="compositionally biased region" description="Acidic residues" evidence="1">
    <location>
        <begin position="17"/>
        <end position="39"/>
    </location>
</feature>
<dbReference type="InterPro" id="IPR024288">
    <property type="entry name" value="SICA_C"/>
</dbReference>
<dbReference type="OrthoDB" id="376328at2759"/>
<feature type="transmembrane region" description="Helical" evidence="2">
    <location>
        <begin position="153"/>
        <end position="172"/>
    </location>
</feature>
<keyword evidence="2" id="KW-0812">Transmembrane</keyword>
<keyword evidence="2" id="KW-1133">Transmembrane helix</keyword>
<dbReference type="KEGG" id="pcy:PCYB_001660"/>
<evidence type="ECO:0000256" key="2">
    <source>
        <dbReference type="SAM" id="Phobius"/>
    </source>
</evidence>
<feature type="compositionally biased region" description="Polar residues" evidence="1">
    <location>
        <begin position="85"/>
        <end position="102"/>
    </location>
</feature>